<evidence type="ECO:0000313" key="2">
    <source>
        <dbReference type="Proteomes" id="UP000324194"/>
    </source>
</evidence>
<protein>
    <submittedName>
        <fullName evidence="1">Uncharacterized protein</fullName>
    </submittedName>
</protein>
<name>A0A5E4PH07_9COXI</name>
<dbReference type="RefSeq" id="WP_148339489.1">
    <property type="nucleotide sequence ID" value="NZ_LR699119.1"/>
</dbReference>
<proteinExistence type="predicted"/>
<dbReference type="AlphaFoldDB" id="A0A5E4PH07"/>
<organism evidence="1 2">
    <name type="scientific">Aquicella siphonis</name>
    <dbReference type="NCBI Taxonomy" id="254247"/>
    <lineage>
        <taxon>Bacteria</taxon>
        <taxon>Pseudomonadati</taxon>
        <taxon>Pseudomonadota</taxon>
        <taxon>Gammaproteobacteria</taxon>
        <taxon>Legionellales</taxon>
        <taxon>Coxiellaceae</taxon>
        <taxon>Aquicella</taxon>
    </lineage>
</organism>
<keyword evidence="2" id="KW-1185">Reference proteome</keyword>
<reference evidence="1 2" key="1">
    <citation type="submission" date="2019-08" db="EMBL/GenBank/DDBJ databases">
        <authorList>
            <person name="Guy L."/>
        </authorList>
    </citation>
    <scope>NUCLEOTIDE SEQUENCE [LARGE SCALE GENOMIC DNA]</scope>
    <source>
        <strain evidence="1 2">SGT-108</strain>
    </source>
</reference>
<gene>
    <name evidence="1" type="ORF">AQUSIP_15680</name>
</gene>
<dbReference type="KEGG" id="asip:AQUSIP_15680"/>
<accession>A0A5E4PH07</accession>
<dbReference type="EMBL" id="LR699119">
    <property type="protein sequence ID" value="VVC76259.1"/>
    <property type="molecule type" value="Genomic_DNA"/>
</dbReference>
<evidence type="ECO:0000313" key="1">
    <source>
        <dbReference type="EMBL" id="VVC76259.1"/>
    </source>
</evidence>
<dbReference type="Proteomes" id="UP000324194">
    <property type="component" value="Chromosome 1"/>
</dbReference>
<dbReference type="OrthoDB" id="5660231at2"/>
<sequence length="214" mass="25171">MLWRQEFEKLKEALELERTLKGKFRLVEHKTGLASTANTDVTGNIKVINLDTSQTPLKCALSYAYELKNLNNAEKYENLIERAKKGSISRSNFVKEMIKIEAEAAYFRAKAFLDLGGKRENFPYNKEYLRIFDETKELRKEEIIKKFAQYILENGKVRQQFAAKKYYVDSFDYYSGKKMWPSFYDKKPKDVVLVKPANDDYFVELKKPKGRKVK</sequence>